<evidence type="ECO:0000256" key="1">
    <source>
        <dbReference type="ARBA" id="ARBA00022737"/>
    </source>
</evidence>
<dbReference type="InterPro" id="IPR001660">
    <property type="entry name" value="SAM"/>
</dbReference>
<sequence>MGTGGDGGGGERLEDGEVSFRSERDRERDEKSLSIMSPFDEQEEWAKISEIMASFGTGLVRESVFVTELEKEFQTRLVSSDLYAGLSSDTSSSPIVSTSVGQWLSTLGLADYENLFINYGFDDLDFIICSPRQNGVLDETDLKDMEITSDQERAVILDAVGLLNKRVDKRGSGGNGQSVDEWLKSIHLENYAETFKKNLYTDMERVRCVWEVELATVLEIQKPAHRKRILASVSGSSARAQNRNCTGPNLEDLNKDLNTL</sequence>
<organism evidence="5 6">
    <name type="scientific">Heterotrigona itama</name>
    <dbReference type="NCBI Taxonomy" id="395501"/>
    <lineage>
        <taxon>Eukaryota</taxon>
        <taxon>Metazoa</taxon>
        <taxon>Ecdysozoa</taxon>
        <taxon>Arthropoda</taxon>
        <taxon>Hexapoda</taxon>
        <taxon>Insecta</taxon>
        <taxon>Pterygota</taxon>
        <taxon>Neoptera</taxon>
        <taxon>Endopterygota</taxon>
        <taxon>Hymenoptera</taxon>
        <taxon>Apocrita</taxon>
        <taxon>Aculeata</taxon>
        <taxon>Apoidea</taxon>
        <taxon>Anthophila</taxon>
        <taxon>Apidae</taxon>
        <taxon>Heterotrigona</taxon>
    </lineage>
</organism>
<dbReference type="OrthoDB" id="5314041at2759"/>
<comment type="caution">
    <text evidence="5">The sequence shown here is derived from an EMBL/GenBank/DDBJ whole genome shotgun (WGS) entry which is preliminary data.</text>
</comment>
<evidence type="ECO:0000259" key="4">
    <source>
        <dbReference type="PROSITE" id="PS50105"/>
    </source>
</evidence>
<keyword evidence="2" id="KW-0040">ANK repeat</keyword>
<name>A0A6V7GZW7_9HYME</name>
<evidence type="ECO:0000313" key="5">
    <source>
        <dbReference type="EMBL" id="CAD1471730.1"/>
    </source>
</evidence>
<dbReference type="SUPFAM" id="SSF47769">
    <property type="entry name" value="SAM/Pointed domain"/>
    <property type="match status" value="2"/>
</dbReference>
<feature type="domain" description="SAM" evidence="4">
    <location>
        <begin position="95"/>
        <end position="166"/>
    </location>
</feature>
<dbReference type="Gene3D" id="1.10.150.50">
    <property type="entry name" value="Transcription Factor, Ets-1"/>
    <property type="match status" value="2"/>
</dbReference>
<reference evidence="5" key="1">
    <citation type="submission" date="2020-07" db="EMBL/GenBank/DDBJ databases">
        <authorList>
            <person name="Nazaruddin N."/>
        </authorList>
    </citation>
    <scope>NUCLEOTIDE SEQUENCE</scope>
</reference>
<accession>A0A6V7GZW7</accession>
<dbReference type="AlphaFoldDB" id="A0A6V7GZW7"/>
<keyword evidence="1" id="KW-0677">Repeat</keyword>
<dbReference type="Pfam" id="PF07647">
    <property type="entry name" value="SAM_2"/>
    <property type="match status" value="1"/>
</dbReference>
<feature type="compositionally biased region" description="Polar residues" evidence="3">
    <location>
        <begin position="238"/>
        <end position="247"/>
    </location>
</feature>
<dbReference type="SMART" id="SM00454">
    <property type="entry name" value="SAM"/>
    <property type="match status" value="2"/>
</dbReference>
<dbReference type="PANTHER" id="PTHR24174">
    <property type="entry name" value="ANKYRIN REPEAT AND STERILE ALPHA MOTIF DOMAIN-CONTAINING PROTEIN 1"/>
    <property type="match status" value="1"/>
</dbReference>
<dbReference type="PROSITE" id="PS50105">
    <property type="entry name" value="SAM_DOMAIN"/>
    <property type="match status" value="2"/>
</dbReference>
<keyword evidence="6" id="KW-1185">Reference proteome</keyword>
<feature type="region of interest" description="Disordered" evidence="3">
    <location>
        <begin position="238"/>
        <end position="260"/>
    </location>
</feature>
<dbReference type="InterPro" id="IPR033635">
    <property type="entry name" value="ANKS1/Caskin"/>
</dbReference>
<proteinExistence type="predicted"/>
<feature type="domain" description="SAM" evidence="4">
    <location>
        <begin position="174"/>
        <end position="239"/>
    </location>
</feature>
<protein>
    <recommendedName>
        <fullName evidence="4">SAM domain-containing protein</fullName>
    </recommendedName>
</protein>
<dbReference type="InterPro" id="IPR013761">
    <property type="entry name" value="SAM/pointed_sf"/>
</dbReference>
<evidence type="ECO:0000313" key="6">
    <source>
        <dbReference type="Proteomes" id="UP000752696"/>
    </source>
</evidence>
<evidence type="ECO:0000256" key="3">
    <source>
        <dbReference type="SAM" id="MobiDB-lite"/>
    </source>
</evidence>
<dbReference type="Pfam" id="PF00536">
    <property type="entry name" value="SAM_1"/>
    <property type="match status" value="1"/>
</dbReference>
<dbReference type="EMBL" id="CAJDYZ010004663">
    <property type="protein sequence ID" value="CAD1471730.1"/>
    <property type="molecule type" value="Genomic_DNA"/>
</dbReference>
<dbReference type="PANTHER" id="PTHR24174:SF1">
    <property type="entry name" value="IP14385P"/>
    <property type="match status" value="1"/>
</dbReference>
<dbReference type="Proteomes" id="UP000752696">
    <property type="component" value="Unassembled WGS sequence"/>
</dbReference>
<evidence type="ECO:0000256" key="2">
    <source>
        <dbReference type="ARBA" id="ARBA00023043"/>
    </source>
</evidence>
<dbReference type="GO" id="GO:0005829">
    <property type="term" value="C:cytosol"/>
    <property type="evidence" value="ECO:0007669"/>
    <property type="project" value="TreeGrafter"/>
</dbReference>
<feature type="compositionally biased region" description="Basic and acidic residues" evidence="3">
    <location>
        <begin position="9"/>
        <end position="32"/>
    </location>
</feature>
<gene>
    <name evidence="5" type="ORF">MHI_LOCUS248352</name>
</gene>
<feature type="region of interest" description="Disordered" evidence="3">
    <location>
        <begin position="1"/>
        <end position="33"/>
    </location>
</feature>
<feature type="non-terminal residue" evidence="5">
    <location>
        <position position="1"/>
    </location>
</feature>